<feature type="signal peptide" evidence="2">
    <location>
        <begin position="1"/>
        <end position="23"/>
    </location>
</feature>
<protein>
    <submittedName>
        <fullName evidence="3">Uncharacterized protein</fullName>
    </submittedName>
</protein>
<dbReference type="EMBL" id="LAVV01005576">
    <property type="protein sequence ID" value="KNZ60778.1"/>
    <property type="molecule type" value="Genomic_DNA"/>
</dbReference>
<name>A0A0L6VJ48_9BASI</name>
<organism evidence="3 4">
    <name type="scientific">Puccinia sorghi</name>
    <dbReference type="NCBI Taxonomy" id="27349"/>
    <lineage>
        <taxon>Eukaryota</taxon>
        <taxon>Fungi</taxon>
        <taxon>Dikarya</taxon>
        <taxon>Basidiomycota</taxon>
        <taxon>Pucciniomycotina</taxon>
        <taxon>Pucciniomycetes</taxon>
        <taxon>Pucciniales</taxon>
        <taxon>Pucciniaceae</taxon>
        <taxon>Puccinia</taxon>
    </lineage>
</organism>
<feature type="compositionally biased region" description="Polar residues" evidence="1">
    <location>
        <begin position="68"/>
        <end position="77"/>
    </location>
</feature>
<proteinExistence type="predicted"/>
<reference evidence="3 4" key="1">
    <citation type="submission" date="2015-08" db="EMBL/GenBank/DDBJ databases">
        <title>Next Generation Sequencing and Analysis of the Genome of Puccinia sorghi L Schw, the Causal Agent of Maize Common Rust.</title>
        <authorList>
            <person name="Rochi L."/>
            <person name="Burguener G."/>
            <person name="Darino M."/>
            <person name="Turjanski A."/>
            <person name="Kreff E."/>
            <person name="Dieguez M.J."/>
            <person name="Sacco F."/>
        </authorList>
    </citation>
    <scope>NUCLEOTIDE SEQUENCE [LARGE SCALE GENOMIC DNA]</scope>
    <source>
        <strain evidence="3 4">RO10H11247</strain>
    </source>
</reference>
<accession>A0A0L6VJ48</accession>
<evidence type="ECO:0000256" key="2">
    <source>
        <dbReference type="SAM" id="SignalP"/>
    </source>
</evidence>
<dbReference type="OrthoDB" id="2503640at2759"/>
<gene>
    <name evidence="3" type="ORF">VP01_1501g1</name>
</gene>
<keyword evidence="2" id="KW-0732">Signal</keyword>
<evidence type="ECO:0000313" key="4">
    <source>
        <dbReference type="Proteomes" id="UP000037035"/>
    </source>
</evidence>
<dbReference type="AlphaFoldDB" id="A0A0L6VJ48"/>
<keyword evidence="4" id="KW-1185">Reference proteome</keyword>
<feature type="region of interest" description="Disordered" evidence="1">
    <location>
        <begin position="45"/>
        <end position="77"/>
    </location>
</feature>
<evidence type="ECO:0000256" key="1">
    <source>
        <dbReference type="SAM" id="MobiDB-lite"/>
    </source>
</evidence>
<comment type="caution">
    <text evidence="3">The sequence shown here is derived from an EMBL/GenBank/DDBJ whole genome shotgun (WGS) entry which is preliminary data.</text>
</comment>
<sequence>MLSFTFLCHALPIISFMGPLVNAAIYPYNDGQRALTHEVHFSHPEPVHFSRSSSQTQSTSSNSRTETHSTSVQSSFTNPPQAVPVVVRSFLLSQDGVNCQYHSFAQGPAPKGLQSSPNTVYGSPRRTLANLSPFNCNVQCLPRKSLPCLSSLSPKLNIALFIASSASPNKKDCQKIINTMWKMNQRLITIAPRMLISFALPSVIQNSLYVSYRDCAVVFENRNSQNLAVMVCHLSKERYRLKSYQWNRLAEQADRIQSQCAAPSSGVTGNGLGAPVPQTGSCFFATCDLDKAAQASSTHGRTNKAGNTGSSSPVDNSGVTISFKKNRSS</sequence>
<feature type="compositionally biased region" description="Polar residues" evidence="1">
    <location>
        <begin position="297"/>
        <end position="320"/>
    </location>
</feature>
<dbReference type="Proteomes" id="UP000037035">
    <property type="component" value="Unassembled WGS sequence"/>
</dbReference>
<feature type="compositionally biased region" description="Low complexity" evidence="1">
    <location>
        <begin position="50"/>
        <end position="64"/>
    </location>
</feature>
<feature type="chain" id="PRO_5005568583" evidence="2">
    <location>
        <begin position="24"/>
        <end position="329"/>
    </location>
</feature>
<feature type="region of interest" description="Disordered" evidence="1">
    <location>
        <begin position="297"/>
        <end position="329"/>
    </location>
</feature>
<evidence type="ECO:0000313" key="3">
    <source>
        <dbReference type="EMBL" id="KNZ60778.1"/>
    </source>
</evidence>
<dbReference type="VEuPathDB" id="FungiDB:VP01_1501g1"/>